<keyword evidence="3" id="KW-1185">Reference proteome</keyword>
<organism evidence="2 3">
    <name type="scientific">Photobacterium galatheae</name>
    <dbReference type="NCBI Taxonomy" id="1654360"/>
    <lineage>
        <taxon>Bacteria</taxon>
        <taxon>Pseudomonadati</taxon>
        <taxon>Pseudomonadota</taxon>
        <taxon>Gammaproteobacteria</taxon>
        <taxon>Vibrionales</taxon>
        <taxon>Vibrionaceae</taxon>
        <taxon>Photobacterium</taxon>
    </lineage>
</organism>
<name>A0A066RTC1_9GAMM</name>
<evidence type="ECO:0000256" key="1">
    <source>
        <dbReference type="SAM" id="MobiDB-lite"/>
    </source>
</evidence>
<gene>
    <name evidence="2" type="ORF">EA58_06485</name>
</gene>
<sequence length="127" mass="15105">MTTKSACRNSLKKCTSTIHKARQFKKEITFKIKIKTNIKQSLISKLPLKNITRRRALIFVTVTIEFTRKCVPEDRKRMQKAQPVYTSVHQQSLNYRKPSKMRHHQKPNDKNKKPEKQHFKKTSENIK</sequence>
<comment type="caution">
    <text evidence="2">The sequence shown here is derived from an EMBL/GenBank/DDBJ whole genome shotgun (WGS) entry which is preliminary data.</text>
</comment>
<feature type="region of interest" description="Disordered" evidence="1">
    <location>
        <begin position="75"/>
        <end position="127"/>
    </location>
</feature>
<feature type="compositionally biased region" description="Polar residues" evidence="1">
    <location>
        <begin position="84"/>
        <end position="94"/>
    </location>
</feature>
<evidence type="ECO:0000313" key="3">
    <source>
        <dbReference type="Proteomes" id="UP000027192"/>
    </source>
</evidence>
<evidence type="ECO:0000313" key="2">
    <source>
        <dbReference type="EMBL" id="KDM92361.1"/>
    </source>
</evidence>
<dbReference type="EMBL" id="JMIB01000009">
    <property type="protein sequence ID" value="KDM92361.1"/>
    <property type="molecule type" value="Genomic_DNA"/>
</dbReference>
<protein>
    <submittedName>
        <fullName evidence="2">Uncharacterized protein</fullName>
    </submittedName>
</protein>
<proteinExistence type="predicted"/>
<dbReference type="AlphaFoldDB" id="A0A066RTC1"/>
<dbReference type="STRING" id="1654360.EA58_06485"/>
<feature type="compositionally biased region" description="Basic and acidic residues" evidence="1">
    <location>
        <begin position="106"/>
        <end position="127"/>
    </location>
</feature>
<accession>A0A066RTC1</accession>
<reference evidence="2 3" key="1">
    <citation type="submission" date="2014-04" db="EMBL/GenBank/DDBJ databases">
        <title>Draft genome sequence of Photobacterium halotolerans S2753: a solonamide, ngercheumicin and holomycin producer.</title>
        <authorList>
            <person name="Machado H.R."/>
            <person name="Gram L."/>
        </authorList>
    </citation>
    <scope>NUCLEOTIDE SEQUENCE [LARGE SCALE GENOMIC DNA]</scope>
    <source>
        <strain evidence="2 3">S2753</strain>
    </source>
</reference>
<dbReference type="Proteomes" id="UP000027192">
    <property type="component" value="Unassembled WGS sequence"/>
</dbReference>